<proteinExistence type="predicted"/>
<gene>
    <name evidence="1" type="ORF">M3M35_07280</name>
</gene>
<evidence type="ECO:0000313" key="1">
    <source>
        <dbReference type="EMBL" id="USS85084.1"/>
    </source>
</evidence>
<sequence>MKQSVDLQKEIADTNYFFKQMFENFGVVPSQIANEDFDELMETLAAQPKEKRTFRTYGYSVEDKTDDVSAGINF</sequence>
<accession>A0ABY5BNL9</accession>
<evidence type="ECO:0000313" key="2">
    <source>
        <dbReference type="Proteomes" id="UP001056707"/>
    </source>
</evidence>
<dbReference type="EMBL" id="CP097116">
    <property type="protein sequence ID" value="USS85084.1"/>
    <property type="molecule type" value="Genomic_DNA"/>
</dbReference>
<dbReference type="Proteomes" id="UP001056707">
    <property type="component" value="Chromosome"/>
</dbReference>
<dbReference type="RefSeq" id="WP_252749979.1">
    <property type="nucleotide sequence ID" value="NZ_CP097116.1"/>
</dbReference>
<protein>
    <submittedName>
        <fullName evidence="1">Uncharacterized protein</fullName>
    </submittedName>
</protein>
<organism evidence="1 2">
    <name type="scientific">Fructilactobacillus myrtifloralis</name>
    <dbReference type="NCBI Taxonomy" id="2940301"/>
    <lineage>
        <taxon>Bacteria</taxon>
        <taxon>Bacillati</taxon>
        <taxon>Bacillota</taxon>
        <taxon>Bacilli</taxon>
        <taxon>Lactobacillales</taxon>
        <taxon>Lactobacillaceae</taxon>
        <taxon>Fructilactobacillus</taxon>
    </lineage>
</organism>
<name>A0ABY5BNL9_9LACO</name>
<reference evidence="1" key="1">
    <citation type="submission" date="2022-05" db="EMBL/GenBank/DDBJ databases">
        <authorList>
            <person name="Oliphant S.A."/>
            <person name="Watson-Haigh N.S."/>
            <person name="Sumby K.M."/>
            <person name="Gardner J.M."/>
            <person name="Jiranek V."/>
        </authorList>
    </citation>
    <scope>NUCLEOTIDE SEQUENCE</scope>
    <source>
        <strain evidence="1">KI16_H9</strain>
    </source>
</reference>
<keyword evidence="2" id="KW-1185">Reference proteome</keyword>